<dbReference type="Pfam" id="PF10604">
    <property type="entry name" value="Polyketide_cyc2"/>
    <property type="match status" value="1"/>
</dbReference>
<accession>A0A2S6IM91</accession>
<organism evidence="1 2">
    <name type="scientific">Kineococcus xinjiangensis</name>
    <dbReference type="NCBI Taxonomy" id="512762"/>
    <lineage>
        <taxon>Bacteria</taxon>
        <taxon>Bacillati</taxon>
        <taxon>Actinomycetota</taxon>
        <taxon>Actinomycetes</taxon>
        <taxon>Kineosporiales</taxon>
        <taxon>Kineosporiaceae</taxon>
        <taxon>Kineococcus</taxon>
    </lineage>
</organism>
<dbReference type="SUPFAM" id="SSF55961">
    <property type="entry name" value="Bet v1-like"/>
    <property type="match status" value="1"/>
</dbReference>
<proteinExistence type="predicted"/>
<dbReference type="PANTHER" id="PTHR39683:SF4">
    <property type="entry name" value="COENZYME Q-BINDING PROTEIN COQ10 START DOMAIN-CONTAINING PROTEIN"/>
    <property type="match status" value="1"/>
</dbReference>
<dbReference type="Proteomes" id="UP000239485">
    <property type="component" value="Unassembled WGS sequence"/>
</dbReference>
<dbReference type="AlphaFoldDB" id="A0A2S6IM91"/>
<comment type="caution">
    <text evidence="1">The sequence shown here is derived from an EMBL/GenBank/DDBJ whole genome shotgun (WGS) entry which is preliminary data.</text>
</comment>
<name>A0A2S6IM91_9ACTN</name>
<protein>
    <submittedName>
        <fullName evidence="1">Ribosome-associated toxin RatA of RatAB toxin-antitoxin module</fullName>
    </submittedName>
</protein>
<dbReference type="RefSeq" id="WP_104432666.1">
    <property type="nucleotide sequence ID" value="NZ_PTJD01000006.1"/>
</dbReference>
<evidence type="ECO:0000313" key="1">
    <source>
        <dbReference type="EMBL" id="PPK95285.1"/>
    </source>
</evidence>
<dbReference type="InterPro" id="IPR019587">
    <property type="entry name" value="Polyketide_cyclase/dehydratase"/>
</dbReference>
<dbReference type="EMBL" id="PTJD01000006">
    <property type="protein sequence ID" value="PPK95285.1"/>
    <property type="molecule type" value="Genomic_DNA"/>
</dbReference>
<gene>
    <name evidence="1" type="ORF">CLV92_106106</name>
</gene>
<evidence type="ECO:0000313" key="2">
    <source>
        <dbReference type="Proteomes" id="UP000239485"/>
    </source>
</evidence>
<dbReference type="Gene3D" id="3.30.530.20">
    <property type="match status" value="1"/>
</dbReference>
<dbReference type="OrthoDB" id="5243015at2"/>
<dbReference type="PANTHER" id="PTHR39683">
    <property type="entry name" value="CONSERVED PROTEIN TB16.3"/>
    <property type="match status" value="1"/>
</dbReference>
<keyword evidence="2" id="KW-1185">Reference proteome</keyword>
<dbReference type="InterPro" id="IPR023393">
    <property type="entry name" value="START-like_dom_sf"/>
</dbReference>
<reference evidence="1 2" key="1">
    <citation type="submission" date="2018-02" db="EMBL/GenBank/DDBJ databases">
        <title>Genomic Encyclopedia of Archaeal and Bacterial Type Strains, Phase II (KMG-II): from individual species to whole genera.</title>
        <authorList>
            <person name="Goeker M."/>
        </authorList>
    </citation>
    <scope>NUCLEOTIDE SEQUENCE [LARGE SCALE GENOMIC DNA]</scope>
    <source>
        <strain evidence="1 2">DSM 22857</strain>
    </source>
</reference>
<sequence>MAGRTQSTAVVAAAPQAVLATISDFEAYPQWASSVQECEVLGRDGHGRAERVRFVLAAGVLKDTYVLRYAWDVTAAGTGAVSWTLETATLVTALDGAYRLAPAAGGGTEVTHELAVALRLPLLGALKRKAEKTIIDTALRELGQRAGN</sequence>